<dbReference type="PANTHER" id="PTHR10579:SF43">
    <property type="entry name" value="ZINC FINGER (C3HC4-TYPE RING FINGER) FAMILY PROTEIN"/>
    <property type="match status" value="1"/>
</dbReference>
<name>A0A1Z3LZJ0_BREDI</name>
<gene>
    <name evidence="3" type="ORF">CD943_12355</name>
</gene>
<evidence type="ECO:0000259" key="2">
    <source>
        <dbReference type="PROSITE" id="PS50234"/>
    </source>
</evidence>
<dbReference type="InterPro" id="IPR022156">
    <property type="entry name" value="Uncharacterised_YfbK_N"/>
</dbReference>
<dbReference type="InterPro" id="IPR051266">
    <property type="entry name" value="CLCR"/>
</dbReference>
<dbReference type="SMART" id="SM00327">
    <property type="entry name" value="VWA"/>
    <property type="match status" value="1"/>
</dbReference>
<dbReference type="InterPro" id="IPR036465">
    <property type="entry name" value="vWFA_dom_sf"/>
</dbReference>
<feature type="compositionally biased region" description="Low complexity" evidence="1">
    <location>
        <begin position="111"/>
        <end position="124"/>
    </location>
</feature>
<dbReference type="CDD" id="cd01465">
    <property type="entry name" value="vWA_subgroup"/>
    <property type="match status" value="1"/>
</dbReference>
<dbReference type="SUPFAM" id="SSF53300">
    <property type="entry name" value="vWA-like"/>
    <property type="match status" value="1"/>
</dbReference>
<dbReference type="Proteomes" id="UP000197024">
    <property type="component" value="Chromosome"/>
</dbReference>
<dbReference type="InterPro" id="IPR021908">
    <property type="entry name" value="YfbK_C"/>
</dbReference>
<reference evidence="3 4" key="1">
    <citation type="submission" date="2017-06" db="EMBL/GenBank/DDBJ databases">
        <title>Biodegradation of gentamicin by bacterial consortia AMQD4 in synthetic medium and raw gentamicin sewage.</title>
        <authorList>
            <person name="Chang H."/>
            <person name="Feng Y."/>
            <person name="Li Z."/>
            <person name="Xue J."/>
            <person name="Cheng D."/>
        </authorList>
    </citation>
    <scope>NUCLEOTIDE SEQUENCE [LARGE SCALE GENOMIC DNA]</scope>
    <source>
        <strain evidence="3 4">BZC3</strain>
    </source>
</reference>
<feature type="domain" description="VWFA" evidence="2">
    <location>
        <begin position="291"/>
        <end position="464"/>
    </location>
</feature>
<dbReference type="Pfam" id="PF12034">
    <property type="entry name" value="YfbK_C"/>
    <property type="match status" value="1"/>
</dbReference>
<dbReference type="InterPro" id="IPR002035">
    <property type="entry name" value="VWF_A"/>
</dbReference>
<accession>A0A1Z3LZJ0</accession>
<organism evidence="3 4">
    <name type="scientific">Brevundimonas diminuta</name>
    <name type="common">Pseudomonas diminuta</name>
    <dbReference type="NCBI Taxonomy" id="293"/>
    <lineage>
        <taxon>Bacteria</taxon>
        <taxon>Pseudomonadati</taxon>
        <taxon>Pseudomonadota</taxon>
        <taxon>Alphaproteobacteria</taxon>
        <taxon>Caulobacterales</taxon>
        <taxon>Caulobacteraceae</taxon>
        <taxon>Brevundimonas</taxon>
    </lineage>
</organism>
<dbReference type="PROSITE" id="PS50234">
    <property type="entry name" value="VWFA"/>
    <property type="match status" value="1"/>
</dbReference>
<dbReference type="STRING" id="293.GCA_000988015_00116"/>
<evidence type="ECO:0000256" key="1">
    <source>
        <dbReference type="SAM" id="MobiDB-lite"/>
    </source>
</evidence>
<dbReference type="EMBL" id="CP021995">
    <property type="protein sequence ID" value="ASD27611.1"/>
    <property type="molecule type" value="Genomic_DNA"/>
</dbReference>
<protein>
    <recommendedName>
        <fullName evidence="2">VWFA domain-containing protein</fullName>
    </recommendedName>
</protein>
<feature type="compositionally biased region" description="Polar residues" evidence="1">
    <location>
        <begin position="10"/>
        <end position="23"/>
    </location>
</feature>
<feature type="region of interest" description="Disordered" evidence="1">
    <location>
        <begin position="88"/>
        <end position="137"/>
    </location>
</feature>
<evidence type="ECO:0000313" key="3">
    <source>
        <dbReference type="EMBL" id="ASD27611.1"/>
    </source>
</evidence>
<evidence type="ECO:0000313" key="4">
    <source>
        <dbReference type="Proteomes" id="UP000197024"/>
    </source>
</evidence>
<reference evidence="3 4" key="2">
    <citation type="submission" date="2017-06" db="EMBL/GenBank/DDBJ databases">
        <authorList>
            <person name="Kim H.J."/>
            <person name="Triplett B.A."/>
        </authorList>
    </citation>
    <scope>NUCLEOTIDE SEQUENCE [LARGE SCALE GENOMIC DNA]</scope>
    <source>
        <strain evidence="3 4">BZC3</strain>
    </source>
</reference>
<dbReference type="AlphaFoldDB" id="A0A1Z3LZJ0"/>
<proteinExistence type="predicted"/>
<sequence>MGAKDLNSEGFITTTSAPQGDSDATSRRTFALVPPNIVILHGRDRVGGDRTMPQHPRRRAAGFQRRPASLTLVAVAALMTAAPVGAAPAPPPVVQDGTPSPAACRELGFDLSPPSHVRPPVLRSRPPHPAPPPPVTLSIEATKKEDRVEYAAPPATVNDVVVSGSRIGPYPPGPPLPPRPVDTERYPDATPNAVKRTADQPVSTFSIDVDTAAYANVRRFVDNGRAPPRDAVRVEEMINYFDYGYARPTSAARPFAVTTTTMASPWSEGRRIVHVGLQGYELPEGQRRPLNLTFLVDVSGSMNSPDKLDLAKQSMNLIIDRLRPQDRVAVAYYAEGAGTTLAPTAGTQKLKLRCAVASLRASGGTAGATGMTNAYDQAQASFGRNKVNRILMFTDGDFNVGVTDDKRLEDYVADKRKTGIYLSVYGFGRGNYQDARMQAIAQAGNGTAAYVDDLKEARRLFGPMFDRGAFPIADDVKIQVEFNPARVAEWRLIGYETRLLNEEDFSNDAVDAGEVGSGASVTALYEITPVGGPTQIPERRYADNRIATGGGDPNGELGFIQVRYKQPGQDRSELIQQPLTDRSRADAPPEATRWALAVAAFGQKLRGDPWMASDYGWDRVLDLAQGARGDDPYGERAEFVQLVRAAQSLPERREP</sequence>
<dbReference type="PANTHER" id="PTHR10579">
    <property type="entry name" value="CALCIUM-ACTIVATED CHLORIDE CHANNEL REGULATOR"/>
    <property type="match status" value="1"/>
</dbReference>
<feature type="region of interest" description="Disordered" evidence="1">
    <location>
        <begin position="1"/>
        <end position="25"/>
    </location>
</feature>
<dbReference type="Gene3D" id="3.40.50.410">
    <property type="entry name" value="von Willebrand factor, type A domain"/>
    <property type="match status" value="1"/>
</dbReference>
<dbReference type="Pfam" id="PF00092">
    <property type="entry name" value="VWA"/>
    <property type="match status" value="1"/>
</dbReference>
<dbReference type="Pfam" id="PF12450">
    <property type="entry name" value="vWF_A"/>
    <property type="match status" value="1"/>
</dbReference>